<evidence type="ECO:0000313" key="3">
    <source>
        <dbReference type="Proteomes" id="UP000092993"/>
    </source>
</evidence>
<feature type="region of interest" description="Disordered" evidence="1">
    <location>
        <begin position="67"/>
        <end position="100"/>
    </location>
</feature>
<dbReference type="Proteomes" id="UP000092993">
    <property type="component" value="Unassembled WGS sequence"/>
</dbReference>
<evidence type="ECO:0000313" key="2">
    <source>
        <dbReference type="EMBL" id="OBZ68059.1"/>
    </source>
</evidence>
<reference evidence="2 3" key="1">
    <citation type="submission" date="2016-03" db="EMBL/GenBank/DDBJ databases">
        <title>Whole genome sequencing of Grifola frondosa 9006-11.</title>
        <authorList>
            <person name="Min B."/>
            <person name="Park H."/>
            <person name="Kim J.-G."/>
            <person name="Cho H."/>
            <person name="Oh Y.-L."/>
            <person name="Kong W.-S."/>
            <person name="Choi I.-G."/>
        </authorList>
    </citation>
    <scope>NUCLEOTIDE SEQUENCE [LARGE SCALE GENOMIC DNA]</scope>
    <source>
        <strain evidence="2 3">9006-11</strain>
    </source>
</reference>
<feature type="compositionally biased region" description="Basic and acidic residues" evidence="1">
    <location>
        <begin position="84"/>
        <end position="93"/>
    </location>
</feature>
<gene>
    <name evidence="2" type="ORF">A0H81_12037</name>
</gene>
<protein>
    <recommendedName>
        <fullName evidence="4">PIN domain-containing protein</fullName>
    </recommendedName>
</protein>
<proteinExistence type="predicted"/>
<keyword evidence="3" id="KW-1185">Reference proteome</keyword>
<comment type="caution">
    <text evidence="2">The sequence shown here is derived from an EMBL/GenBank/DDBJ whole genome shotgun (WGS) entry which is preliminary data.</text>
</comment>
<dbReference type="EMBL" id="LUGG01000022">
    <property type="protein sequence ID" value="OBZ68059.1"/>
    <property type="molecule type" value="Genomic_DNA"/>
</dbReference>
<accession>A0A1C7LVQ2</accession>
<evidence type="ECO:0000256" key="1">
    <source>
        <dbReference type="SAM" id="MobiDB-lite"/>
    </source>
</evidence>
<name>A0A1C7LVQ2_GRIFR</name>
<evidence type="ECO:0008006" key="4">
    <source>
        <dbReference type="Google" id="ProtNLM"/>
    </source>
</evidence>
<sequence>MGRSLGPVLIAEVRAQECSLPFMAFLGPLGATLDHEFSLSSQELGFSDEGQAEEEITLETMPSNVERDMSDHTRTFGSSGFDTRLSRRQDEFRSSGSPMSVGDEKKALYLIDVNVLVRHLRNPRKWMSSEAPIIARIVRAERVDGQLHAARELATRALRPSRIRLLW</sequence>
<organism evidence="2 3">
    <name type="scientific">Grifola frondosa</name>
    <name type="common">Maitake</name>
    <name type="synonym">Polyporus frondosus</name>
    <dbReference type="NCBI Taxonomy" id="5627"/>
    <lineage>
        <taxon>Eukaryota</taxon>
        <taxon>Fungi</taxon>
        <taxon>Dikarya</taxon>
        <taxon>Basidiomycota</taxon>
        <taxon>Agaricomycotina</taxon>
        <taxon>Agaricomycetes</taxon>
        <taxon>Polyporales</taxon>
        <taxon>Grifolaceae</taxon>
        <taxon>Grifola</taxon>
    </lineage>
</organism>
<dbReference type="AlphaFoldDB" id="A0A1C7LVQ2"/>